<sequence length="472" mass="52238">MSDILIIEDEPVLNENLNQFLSSKGYQVDSADSKATAKALLAEHLYDVILSDMRLPDTNGTELIEHIKEVAPSSIILVMTAYSSLETALDVFHCGAHDYIIKPFPLQEIEHKVANALQYKQLLNENANLRNRLHQDSENLEMLAGSSPQICELRRLINKVAITNTNVLIQGESGTGKELVAQSIHLKSQNAEGLFVPVNVAAIPDGLVESYLFGHIKGSFTGANQTREGAFRMASGGTLFLDEIGEMPLQIQSKLLRVLEDSQVYPVGSDSSVPVDTRIICATHRDLEKMVADGEFREDLWYRLNVVNLQTPPLRERMEDIPALVSLILKRLKIELKRPVMDIDNDVIHHLMNQPLKGNVRELKNILERAAVLCDDNTIRVRDLALQNSDLANLQLDESGSLADLNTAVEKFKQQHIVAALESTEGCRESAARLLGLSTATLYRQLDKLGLKGYVAHSSKSVVGPIPSGDKK</sequence>
<proteinExistence type="predicted"/>
<dbReference type="RefSeq" id="WP_205208762.1">
    <property type="nucleotide sequence ID" value="NZ_JAFFZO010000001.1"/>
</dbReference>
<evidence type="ECO:0000313" key="9">
    <source>
        <dbReference type="EMBL" id="MBN0987534.1"/>
    </source>
</evidence>
<evidence type="ECO:0000256" key="5">
    <source>
        <dbReference type="PROSITE-ProRule" id="PRU00169"/>
    </source>
</evidence>
<feature type="modified residue" description="4-aspartylphosphate" evidence="5">
    <location>
        <position position="52"/>
    </location>
</feature>
<dbReference type="Pfam" id="PF00072">
    <property type="entry name" value="Response_reg"/>
    <property type="match status" value="1"/>
</dbReference>
<feature type="coiled-coil region" evidence="6">
    <location>
        <begin position="106"/>
        <end position="139"/>
    </location>
</feature>
<protein>
    <submittedName>
        <fullName evidence="9">Sigma-54-dependent Fis family transcriptional regulator</fullName>
    </submittedName>
</protein>
<dbReference type="Gene3D" id="1.10.10.60">
    <property type="entry name" value="Homeodomain-like"/>
    <property type="match status" value="1"/>
</dbReference>
<keyword evidence="2" id="KW-0067">ATP-binding</keyword>
<dbReference type="InterPro" id="IPR002197">
    <property type="entry name" value="HTH_Fis"/>
</dbReference>
<evidence type="ECO:0000256" key="1">
    <source>
        <dbReference type="ARBA" id="ARBA00022741"/>
    </source>
</evidence>
<evidence type="ECO:0000259" key="7">
    <source>
        <dbReference type="PROSITE" id="PS50045"/>
    </source>
</evidence>
<dbReference type="Gene3D" id="3.40.50.2300">
    <property type="match status" value="1"/>
</dbReference>
<dbReference type="PRINTS" id="PR01590">
    <property type="entry name" value="HTHFIS"/>
</dbReference>
<dbReference type="SUPFAM" id="SSF52172">
    <property type="entry name" value="CheY-like"/>
    <property type="match status" value="1"/>
</dbReference>
<dbReference type="InterPro" id="IPR025943">
    <property type="entry name" value="Sigma_54_int_dom_ATP-bd_2"/>
</dbReference>
<evidence type="ECO:0000259" key="8">
    <source>
        <dbReference type="PROSITE" id="PS50110"/>
    </source>
</evidence>
<dbReference type="InterPro" id="IPR001789">
    <property type="entry name" value="Sig_transdc_resp-reg_receiver"/>
</dbReference>
<evidence type="ECO:0000256" key="6">
    <source>
        <dbReference type="SAM" id="Coils"/>
    </source>
</evidence>
<keyword evidence="1" id="KW-0547">Nucleotide-binding</keyword>
<dbReference type="Proteomes" id="UP000760472">
    <property type="component" value="Unassembled WGS sequence"/>
</dbReference>
<dbReference type="Gene3D" id="1.10.8.60">
    <property type="match status" value="1"/>
</dbReference>
<feature type="domain" description="Sigma-54 factor interaction" evidence="7">
    <location>
        <begin position="143"/>
        <end position="372"/>
    </location>
</feature>
<reference evidence="9 10" key="1">
    <citation type="submission" date="2021-02" db="EMBL/GenBank/DDBJ databases">
        <title>A novel species of genus Amphritea isolated from a fishpond in China.</title>
        <authorList>
            <person name="Lu H."/>
        </authorList>
    </citation>
    <scope>NUCLEOTIDE SEQUENCE [LARGE SCALE GENOMIC DNA]</scope>
    <source>
        <strain evidence="9 10">RP18W</strain>
    </source>
</reference>
<dbReference type="PANTHER" id="PTHR32071">
    <property type="entry name" value="TRANSCRIPTIONAL REGULATORY PROTEIN"/>
    <property type="match status" value="1"/>
</dbReference>
<dbReference type="SUPFAM" id="SSF52540">
    <property type="entry name" value="P-loop containing nucleoside triphosphate hydrolases"/>
    <property type="match status" value="1"/>
</dbReference>
<dbReference type="Gene3D" id="3.40.50.300">
    <property type="entry name" value="P-loop containing nucleotide triphosphate hydrolases"/>
    <property type="match status" value="1"/>
</dbReference>
<keyword evidence="10" id="KW-1185">Reference proteome</keyword>
<dbReference type="InterPro" id="IPR027417">
    <property type="entry name" value="P-loop_NTPase"/>
</dbReference>
<dbReference type="InterPro" id="IPR002078">
    <property type="entry name" value="Sigma_54_int"/>
</dbReference>
<accession>A0ABS2W753</accession>
<dbReference type="PROSITE" id="PS00676">
    <property type="entry name" value="SIGMA54_INTERACT_2"/>
    <property type="match status" value="1"/>
</dbReference>
<dbReference type="PROSITE" id="PS50045">
    <property type="entry name" value="SIGMA54_INTERACT_4"/>
    <property type="match status" value="1"/>
</dbReference>
<keyword evidence="5" id="KW-0597">Phosphoprotein</keyword>
<keyword evidence="4" id="KW-0804">Transcription</keyword>
<evidence type="ECO:0000256" key="2">
    <source>
        <dbReference type="ARBA" id="ARBA00022840"/>
    </source>
</evidence>
<dbReference type="CDD" id="cd00009">
    <property type="entry name" value="AAA"/>
    <property type="match status" value="1"/>
</dbReference>
<gene>
    <name evidence="9" type="ORF">JW498_09185</name>
</gene>
<evidence type="ECO:0000256" key="3">
    <source>
        <dbReference type="ARBA" id="ARBA00023015"/>
    </source>
</evidence>
<evidence type="ECO:0000313" key="10">
    <source>
        <dbReference type="Proteomes" id="UP000760472"/>
    </source>
</evidence>
<name>A0ABS2W753_9GAMM</name>
<dbReference type="PANTHER" id="PTHR32071:SF100">
    <property type="entry name" value="RESPONSE REGULATOR PROTEIN PILR"/>
    <property type="match status" value="1"/>
</dbReference>
<dbReference type="PROSITE" id="PS50110">
    <property type="entry name" value="RESPONSE_REGULATORY"/>
    <property type="match status" value="1"/>
</dbReference>
<dbReference type="Pfam" id="PF02954">
    <property type="entry name" value="HTH_8"/>
    <property type="match status" value="1"/>
</dbReference>
<feature type="domain" description="Response regulatory" evidence="8">
    <location>
        <begin position="3"/>
        <end position="117"/>
    </location>
</feature>
<dbReference type="InterPro" id="IPR025662">
    <property type="entry name" value="Sigma_54_int_dom_ATP-bd_1"/>
</dbReference>
<organism evidence="9 10">
    <name type="scientific">Amphritea pacifica</name>
    <dbReference type="NCBI Taxonomy" id="2811233"/>
    <lineage>
        <taxon>Bacteria</taxon>
        <taxon>Pseudomonadati</taxon>
        <taxon>Pseudomonadota</taxon>
        <taxon>Gammaproteobacteria</taxon>
        <taxon>Oceanospirillales</taxon>
        <taxon>Oceanospirillaceae</taxon>
        <taxon>Amphritea</taxon>
    </lineage>
</organism>
<dbReference type="PROSITE" id="PS00675">
    <property type="entry name" value="SIGMA54_INTERACT_1"/>
    <property type="match status" value="1"/>
</dbReference>
<evidence type="ECO:0000256" key="4">
    <source>
        <dbReference type="ARBA" id="ARBA00023163"/>
    </source>
</evidence>
<dbReference type="Pfam" id="PF25601">
    <property type="entry name" value="AAA_lid_14"/>
    <property type="match status" value="1"/>
</dbReference>
<keyword evidence="6" id="KW-0175">Coiled coil</keyword>
<comment type="caution">
    <text evidence="9">The sequence shown here is derived from an EMBL/GenBank/DDBJ whole genome shotgun (WGS) entry which is preliminary data.</text>
</comment>
<dbReference type="InterPro" id="IPR011006">
    <property type="entry name" value="CheY-like_superfamily"/>
</dbReference>
<dbReference type="CDD" id="cd00156">
    <property type="entry name" value="REC"/>
    <property type="match status" value="1"/>
</dbReference>
<keyword evidence="3" id="KW-0805">Transcription regulation</keyword>
<dbReference type="InterPro" id="IPR009057">
    <property type="entry name" value="Homeodomain-like_sf"/>
</dbReference>
<dbReference type="SMART" id="SM00382">
    <property type="entry name" value="AAA"/>
    <property type="match status" value="1"/>
</dbReference>
<dbReference type="EMBL" id="JAFFZP010000011">
    <property type="protein sequence ID" value="MBN0987534.1"/>
    <property type="molecule type" value="Genomic_DNA"/>
</dbReference>
<dbReference type="InterPro" id="IPR058031">
    <property type="entry name" value="AAA_lid_NorR"/>
</dbReference>
<dbReference type="SUPFAM" id="SSF46689">
    <property type="entry name" value="Homeodomain-like"/>
    <property type="match status" value="1"/>
</dbReference>
<dbReference type="Pfam" id="PF00158">
    <property type="entry name" value="Sigma54_activat"/>
    <property type="match status" value="1"/>
</dbReference>
<dbReference type="InterPro" id="IPR003593">
    <property type="entry name" value="AAA+_ATPase"/>
</dbReference>
<dbReference type="SMART" id="SM00448">
    <property type="entry name" value="REC"/>
    <property type="match status" value="1"/>
</dbReference>